<evidence type="ECO:0000313" key="2">
    <source>
        <dbReference type="Proteomes" id="UP000681356"/>
    </source>
</evidence>
<comment type="caution">
    <text evidence="1">The sequence shown here is derived from an EMBL/GenBank/DDBJ whole genome shotgun (WGS) entry which is preliminary data.</text>
</comment>
<keyword evidence="2" id="KW-1185">Reference proteome</keyword>
<protein>
    <submittedName>
        <fullName evidence="1">Uncharacterized protein</fullName>
    </submittedName>
</protein>
<proteinExistence type="predicted"/>
<evidence type="ECO:0000313" key="1">
    <source>
        <dbReference type="EMBL" id="MBS0124668.1"/>
    </source>
</evidence>
<accession>A0A8J8B9Y6</accession>
<name>A0A8J8B9Y6_9RHOB</name>
<organism evidence="1 2">
    <name type="scientific">Thetidibacter halocola</name>
    <dbReference type="NCBI Taxonomy" id="2827239"/>
    <lineage>
        <taxon>Bacteria</taxon>
        <taxon>Pseudomonadati</taxon>
        <taxon>Pseudomonadota</taxon>
        <taxon>Alphaproteobacteria</taxon>
        <taxon>Rhodobacterales</taxon>
        <taxon>Roseobacteraceae</taxon>
        <taxon>Thetidibacter</taxon>
    </lineage>
</organism>
<reference evidence="1" key="1">
    <citation type="submission" date="2021-04" db="EMBL/GenBank/DDBJ databases">
        <authorList>
            <person name="Yoon J."/>
        </authorList>
    </citation>
    <scope>NUCLEOTIDE SEQUENCE</scope>
    <source>
        <strain evidence="1">KMU-90</strain>
    </source>
</reference>
<dbReference type="RefSeq" id="WP_212536633.1">
    <property type="nucleotide sequence ID" value="NZ_JAGTUU010000004.1"/>
</dbReference>
<dbReference type="AlphaFoldDB" id="A0A8J8B9Y6"/>
<sequence>MATVEAADIPALWGNGAVQGCCGPAYGLVIRNGDVYRVPNASIGFNGLPPLDAVLR</sequence>
<dbReference type="EMBL" id="JAGTUU010000004">
    <property type="protein sequence ID" value="MBS0124668.1"/>
    <property type="molecule type" value="Genomic_DNA"/>
</dbReference>
<gene>
    <name evidence="1" type="ORF">KB874_11020</name>
</gene>
<dbReference type="Proteomes" id="UP000681356">
    <property type="component" value="Unassembled WGS sequence"/>
</dbReference>